<dbReference type="SUPFAM" id="SSF46785">
    <property type="entry name" value="Winged helix' DNA-binding domain"/>
    <property type="match status" value="2"/>
</dbReference>
<dbReference type="FunFam" id="1.10.10.10:FF:000073">
    <property type="entry name" value="E2F transcription factor 8"/>
    <property type="match status" value="1"/>
</dbReference>
<organism evidence="13 14">
    <name type="scientific">Octopus vulgaris</name>
    <name type="common">Common octopus</name>
    <dbReference type="NCBI Taxonomy" id="6645"/>
    <lineage>
        <taxon>Eukaryota</taxon>
        <taxon>Metazoa</taxon>
        <taxon>Spiralia</taxon>
        <taxon>Lophotrochozoa</taxon>
        <taxon>Mollusca</taxon>
        <taxon>Cephalopoda</taxon>
        <taxon>Coleoidea</taxon>
        <taxon>Octopodiformes</taxon>
        <taxon>Octopoda</taxon>
        <taxon>Incirrata</taxon>
        <taxon>Octopodidae</taxon>
        <taxon>Octopus</taxon>
    </lineage>
</organism>
<feature type="compositionally biased region" description="Polar residues" evidence="11">
    <location>
        <begin position="684"/>
        <end position="696"/>
    </location>
</feature>
<keyword evidence="6" id="KW-0010">Activator</keyword>
<dbReference type="AlphaFoldDB" id="A0AA36BRD7"/>
<evidence type="ECO:0000256" key="6">
    <source>
        <dbReference type="ARBA" id="ARBA00023159"/>
    </source>
</evidence>
<keyword evidence="5 10" id="KW-0238">DNA-binding</keyword>
<evidence type="ECO:0000256" key="10">
    <source>
        <dbReference type="RuleBase" id="RU003796"/>
    </source>
</evidence>
<evidence type="ECO:0000256" key="11">
    <source>
        <dbReference type="SAM" id="MobiDB-lite"/>
    </source>
</evidence>
<keyword evidence="4 10" id="KW-0805">Transcription regulation</keyword>
<dbReference type="GO" id="GO:0045892">
    <property type="term" value="P:negative regulation of DNA-templated transcription"/>
    <property type="evidence" value="ECO:0007669"/>
    <property type="project" value="UniProtKB-ARBA"/>
</dbReference>
<dbReference type="SMART" id="SM01372">
    <property type="entry name" value="E2F_TDP"/>
    <property type="match status" value="2"/>
</dbReference>
<sequence length="1046" mass="114757">MQKRFLVLRLVFTDLEKAFRRRFNLNRDEMAPVNETCPASAHLINKLGGETEEQDKVTRRTPLCENVTSNGQAKCKPNADFEEETESVFCSPKCNKENCLSSVKFHHPKLSTSVNDYKPYTSLSYLIDEGPAQPATPEKKWDSTECHEAPLTPTANLKMLSSAVSPELRRRDLLQEEKTNRHLLSQCDCSQPESPHGLLKENNFIQDTDSGKMFTTGSRKEKSLGLLCQKFLAKYPNYPDQNAGIDISLDEVARDLSVGRRRIYDIVNVLESVEIVSRVAKNKYAWHGKTNLCTTLAKLKALAEQEGFREQMNRLKEYELKKELVDNSRSYSSTNDLDNFSESDQDISNLSNIPKFLEKSLGIMSQKFLMLFLVLKPKTVNLDLAAKILIGNMTVDKTENSKFKTKIRRLYDIANILTSLGLIRKIHVTEIRGRKPAFKYIGPEVDSSTDISTCSTDGCHRPSSRHSLLDCVKNQKIANILNNKPGKSGLQGDSPLTSQDDLFCHGAITSKKSFSRHSSFDSICEVAEKERTKLFSQPSTPLKENKAEWCQSIQQRKESSAQHIIFVQKGNEIHGYHVLPNASHSAPVSKSVNASCSEGSAASTAISEVSIPIPGNTTASTCASKISQSSSAPAAPKMLSPRIECSHSLIKHSTNSNLTAKQMEAVLKSLKDPIPVASNLPTSLVDASTQSSPSADQSEKHAVSENLKPTDTSLPGEPLLKKRRVQENYKDDNETADLQRSPSGSSESSKRQSPNRALHLEPEFQATKYSDSDCPIVIPDDDLAIPLIPVHESEDKSSKAVLPAAAAAAVSTTPKGGCGCNCCMNKHSMCNVQPTTPKLMHISNQTSSVVQLPLLAVASVTASPAGVTNSFAYANTDMTPTLASISARAVKVHQLSSPHIVMPVTFTSSPVSNIAISDNPQSSPTLVAFPVSQPTMTLAPVQLVQSTSNNSNSHLKTPTPMTLPNQVTTPNSQIFFPSPCTLFDDLTFATPNSFFRNTPNPNLDPSSSHSNLMSDLKRFKPQLLTQDKPQVCTSSAARRLNLIESP</sequence>
<accession>A0AA36BRD7</accession>
<comment type="subcellular location">
    <subcellularLocation>
        <location evidence="1 10">Nucleus</location>
    </subcellularLocation>
</comment>
<protein>
    <submittedName>
        <fullName evidence="13">Transcription factor E2F8-like isoform X2</fullName>
    </submittedName>
</protein>
<dbReference type="Pfam" id="PF02319">
    <property type="entry name" value="WHD_E2F_TDP"/>
    <property type="match status" value="2"/>
</dbReference>
<dbReference type="InterPro" id="IPR003316">
    <property type="entry name" value="E2F_WHTH_DNA-bd_dom"/>
</dbReference>
<dbReference type="PANTHER" id="PTHR12081:SF7">
    <property type="entry name" value="TRANSCRIPTION FACTOR EFL-3"/>
    <property type="match status" value="1"/>
</dbReference>
<comment type="similarity">
    <text evidence="2 10">Belongs to the E2F/DP family.</text>
</comment>
<evidence type="ECO:0000256" key="8">
    <source>
        <dbReference type="ARBA" id="ARBA00023242"/>
    </source>
</evidence>
<dbReference type="PANTHER" id="PTHR12081">
    <property type="entry name" value="TRANSCRIPTION FACTOR E2F"/>
    <property type="match status" value="1"/>
</dbReference>
<dbReference type="Proteomes" id="UP001162480">
    <property type="component" value="Chromosome 21"/>
</dbReference>
<evidence type="ECO:0000256" key="1">
    <source>
        <dbReference type="ARBA" id="ARBA00004123"/>
    </source>
</evidence>
<evidence type="ECO:0000259" key="12">
    <source>
        <dbReference type="SMART" id="SM01372"/>
    </source>
</evidence>
<gene>
    <name evidence="13" type="ORF">OCTVUL_1B001757</name>
</gene>
<dbReference type="GO" id="GO:0090575">
    <property type="term" value="C:RNA polymerase II transcription regulator complex"/>
    <property type="evidence" value="ECO:0007669"/>
    <property type="project" value="TreeGrafter"/>
</dbReference>
<evidence type="ECO:0000256" key="2">
    <source>
        <dbReference type="ARBA" id="ARBA00010940"/>
    </source>
</evidence>
<feature type="region of interest" description="Disordered" evidence="11">
    <location>
        <begin position="684"/>
        <end position="757"/>
    </location>
</feature>
<evidence type="ECO:0000256" key="4">
    <source>
        <dbReference type="ARBA" id="ARBA00023015"/>
    </source>
</evidence>
<dbReference type="InterPro" id="IPR036388">
    <property type="entry name" value="WH-like_DNA-bd_sf"/>
</dbReference>
<dbReference type="InterPro" id="IPR015633">
    <property type="entry name" value="E2F"/>
</dbReference>
<proteinExistence type="inferred from homology"/>
<keyword evidence="9" id="KW-0131">Cell cycle</keyword>
<dbReference type="EMBL" id="OX597834">
    <property type="protein sequence ID" value="CAI9738266.1"/>
    <property type="molecule type" value="Genomic_DNA"/>
</dbReference>
<keyword evidence="8 10" id="KW-0539">Nucleus</keyword>
<dbReference type="GO" id="GO:0000981">
    <property type="term" value="F:DNA-binding transcription factor activity, RNA polymerase II-specific"/>
    <property type="evidence" value="ECO:0007669"/>
    <property type="project" value="TreeGrafter"/>
</dbReference>
<feature type="domain" description="E2F/DP family winged-helix DNA-binding" evidence="12">
    <location>
        <begin position="219"/>
        <end position="288"/>
    </location>
</feature>
<reference evidence="13" key="1">
    <citation type="submission" date="2023-08" db="EMBL/GenBank/DDBJ databases">
        <authorList>
            <person name="Alioto T."/>
            <person name="Alioto T."/>
            <person name="Gomez Garrido J."/>
        </authorList>
    </citation>
    <scope>NUCLEOTIDE SEQUENCE</scope>
</reference>
<dbReference type="InterPro" id="IPR036390">
    <property type="entry name" value="WH_DNA-bd_sf"/>
</dbReference>
<evidence type="ECO:0000256" key="9">
    <source>
        <dbReference type="ARBA" id="ARBA00023306"/>
    </source>
</evidence>
<evidence type="ECO:0000313" key="13">
    <source>
        <dbReference type="EMBL" id="CAI9738266.1"/>
    </source>
</evidence>
<keyword evidence="14" id="KW-1185">Reference proteome</keyword>
<keyword evidence="7 10" id="KW-0804">Transcription</keyword>
<dbReference type="FunFam" id="1.10.10.10:FF:000100">
    <property type="entry name" value="E2F transcription factor 8"/>
    <property type="match status" value="1"/>
</dbReference>
<evidence type="ECO:0000256" key="3">
    <source>
        <dbReference type="ARBA" id="ARBA00022491"/>
    </source>
</evidence>
<name>A0AA36BRD7_OCTVU</name>
<dbReference type="GO" id="GO:0000978">
    <property type="term" value="F:RNA polymerase II cis-regulatory region sequence-specific DNA binding"/>
    <property type="evidence" value="ECO:0007669"/>
    <property type="project" value="InterPro"/>
</dbReference>
<dbReference type="Gene3D" id="1.10.10.10">
    <property type="entry name" value="Winged helix-like DNA-binding domain superfamily/Winged helix DNA-binding domain"/>
    <property type="match status" value="2"/>
</dbReference>
<feature type="domain" description="E2F/DP family winged-helix DNA-binding" evidence="12">
    <location>
        <begin position="356"/>
        <end position="442"/>
    </location>
</feature>
<evidence type="ECO:0000256" key="5">
    <source>
        <dbReference type="ARBA" id="ARBA00023125"/>
    </source>
</evidence>
<evidence type="ECO:0000256" key="7">
    <source>
        <dbReference type="ARBA" id="ARBA00023163"/>
    </source>
</evidence>
<keyword evidence="3" id="KW-0678">Repressor</keyword>
<evidence type="ECO:0000313" key="14">
    <source>
        <dbReference type="Proteomes" id="UP001162480"/>
    </source>
</evidence>